<feature type="region of interest" description="Disordered" evidence="2">
    <location>
        <begin position="91"/>
        <end position="135"/>
    </location>
</feature>
<dbReference type="PANTHER" id="PTHR30204:SF93">
    <property type="entry name" value="HTH MERR-TYPE DOMAIN-CONTAINING PROTEIN"/>
    <property type="match status" value="1"/>
</dbReference>
<dbReference type="PANTHER" id="PTHR30204">
    <property type="entry name" value="REDOX-CYCLING DRUG-SENSING TRANSCRIPTIONAL ACTIVATOR SOXR"/>
    <property type="match status" value="1"/>
</dbReference>
<dbReference type="Gene3D" id="1.10.1660.10">
    <property type="match status" value="1"/>
</dbReference>
<name>A0ABP9ACX5_9PSEU</name>
<reference evidence="5" key="1">
    <citation type="journal article" date="2019" name="Int. J. Syst. Evol. Microbiol.">
        <title>The Global Catalogue of Microorganisms (GCM) 10K type strain sequencing project: providing services to taxonomists for standard genome sequencing and annotation.</title>
        <authorList>
            <consortium name="The Broad Institute Genomics Platform"/>
            <consortium name="The Broad Institute Genome Sequencing Center for Infectious Disease"/>
            <person name="Wu L."/>
            <person name="Ma J."/>
        </authorList>
    </citation>
    <scope>NUCLEOTIDE SEQUENCE [LARGE SCALE GENOMIC DNA]</scope>
    <source>
        <strain evidence="5">JCM 17979</strain>
    </source>
</reference>
<evidence type="ECO:0000256" key="2">
    <source>
        <dbReference type="SAM" id="MobiDB-lite"/>
    </source>
</evidence>
<feature type="domain" description="HTH merR-type" evidence="3">
    <location>
        <begin position="13"/>
        <end position="81"/>
    </location>
</feature>
<evidence type="ECO:0000313" key="4">
    <source>
        <dbReference type="EMBL" id="GAA4779274.1"/>
    </source>
</evidence>
<keyword evidence="1" id="KW-0238">DNA-binding</keyword>
<protein>
    <recommendedName>
        <fullName evidence="3">HTH merR-type domain-containing protein</fullName>
    </recommendedName>
</protein>
<dbReference type="InterPro" id="IPR000551">
    <property type="entry name" value="MerR-type_HTH_dom"/>
</dbReference>
<dbReference type="RefSeq" id="WP_345411449.1">
    <property type="nucleotide sequence ID" value="NZ_BAABHO010000006.1"/>
</dbReference>
<dbReference type="PROSITE" id="PS50937">
    <property type="entry name" value="HTH_MERR_2"/>
    <property type="match status" value="1"/>
</dbReference>
<dbReference type="EMBL" id="BAABHO010000006">
    <property type="protein sequence ID" value="GAA4779274.1"/>
    <property type="molecule type" value="Genomic_DNA"/>
</dbReference>
<dbReference type="InterPro" id="IPR047057">
    <property type="entry name" value="MerR_fam"/>
</dbReference>
<organism evidence="4 5">
    <name type="scientific">Actinomycetospora chlora</name>
    <dbReference type="NCBI Taxonomy" id="663608"/>
    <lineage>
        <taxon>Bacteria</taxon>
        <taxon>Bacillati</taxon>
        <taxon>Actinomycetota</taxon>
        <taxon>Actinomycetes</taxon>
        <taxon>Pseudonocardiales</taxon>
        <taxon>Pseudonocardiaceae</taxon>
        <taxon>Actinomycetospora</taxon>
    </lineage>
</organism>
<accession>A0ABP9ACX5</accession>
<sequence length="135" mass="14318">MGTERLDDHDYPSLTIGQAAELIGVAPAFLRSLDAAGLLHPHRSGGGQRRYSRRQVDFAARVRALSDEGHTIVGAASILGLRGDLAEAQRDLETARSERDEARAQRDEARADLDRMRRAAGVGGAAAATRGSSGA</sequence>
<evidence type="ECO:0000256" key="1">
    <source>
        <dbReference type="ARBA" id="ARBA00023125"/>
    </source>
</evidence>
<proteinExistence type="predicted"/>
<dbReference type="Pfam" id="PF13411">
    <property type="entry name" value="MerR_1"/>
    <property type="match status" value="1"/>
</dbReference>
<feature type="compositionally biased region" description="Low complexity" evidence="2">
    <location>
        <begin position="125"/>
        <end position="135"/>
    </location>
</feature>
<dbReference type="Proteomes" id="UP001500928">
    <property type="component" value="Unassembled WGS sequence"/>
</dbReference>
<gene>
    <name evidence="4" type="ORF">GCM10023200_10470</name>
</gene>
<evidence type="ECO:0000259" key="3">
    <source>
        <dbReference type="PROSITE" id="PS50937"/>
    </source>
</evidence>
<comment type="caution">
    <text evidence="4">The sequence shown here is derived from an EMBL/GenBank/DDBJ whole genome shotgun (WGS) entry which is preliminary data.</text>
</comment>
<dbReference type="InterPro" id="IPR009061">
    <property type="entry name" value="DNA-bd_dom_put_sf"/>
</dbReference>
<evidence type="ECO:0000313" key="5">
    <source>
        <dbReference type="Proteomes" id="UP001500928"/>
    </source>
</evidence>
<dbReference type="SUPFAM" id="SSF46955">
    <property type="entry name" value="Putative DNA-binding domain"/>
    <property type="match status" value="1"/>
</dbReference>
<keyword evidence="5" id="KW-1185">Reference proteome</keyword>
<feature type="compositionally biased region" description="Basic and acidic residues" evidence="2">
    <location>
        <begin position="91"/>
        <end position="117"/>
    </location>
</feature>
<dbReference type="SMART" id="SM00422">
    <property type="entry name" value="HTH_MERR"/>
    <property type="match status" value="1"/>
</dbReference>